<proteinExistence type="predicted"/>
<sequence length="1496" mass="170577">MRRSFRRTPLKNVQNQMAGVPSNSSNLSAVKPAIGSQTLQTEDKNFPCIIVDGVTAVWSVSNVPEIVQDEKENKVTEAILSRTAPENTIQNSFNEESHFKIGSEEEESVDCPDMLRLKCPLLPQCGTKAADDETVEYAQSDKCSSSQLEPVQLGPVVIRNELQTVCPHITDNQVTNFAFIEDRPCNILHCDHKTLQGASFGIENTAESVNQKFSEAYIHLQFADDTENNISMLPNEQSFPTREVGLSENIFSCNREFNKCSDAEWNRVADSYIALSESDLPHSVLSDLLAVKDESPALHQEDNENSYLSFPICALFEKPHLSNGLNGPISNSFPQSINENQNCTFYKLEFSPLPSNPGEDELVGASHTLTEVISESGVFHMPVSLNEEYYCRPSGVASYLKGNEKQEEGDTNLFLCEQNKTLSLTNNTPLSSPLSSVKIEPDFPSHLLAEENDRQSFQDQVSSIPDQLFADHQHSRPVVVGKEFLSFPSDCETMVNLPIISESPCSKCGTEEIFYQTDNQMLDTSTPCNSVRFNTVKKHQSDCLPQRNSINSLKIPTDEDKRLTVATSEHTRCTVESNTPSSEKGLHTVEAEIMMLPLHEQDISTSVSSVKLSNNVNVTPPSMRDHSMKTSEHFEREFCTTDSSTNTDCLLWSQPKENLLLLSQSELVRRLESMMIVSEILSQQIVEAKGSFFSAVQGEPSNLRDKCIQTDHTEFSEQCEQQYRQLYIRSMNEVKDLELDKEDLVGLLQEMLNVQQEMCLLKFNTSNAVTSLNEICDFACEDYKTMVNQIAQMKIFQDNMLTLIENLKEKMQKNLHHREEMKHMMEDATQDKEKAYRFAEDLQSRTADHIRELSLDIDSYRNLLQTLSSTHKEQVCLINEHTESVQATHKMYASMKEDQYKMQLQMSSARNLLQDVLPLLSELNDKTQTSIRECDKMKRDMENIMYEKQQIQSELDEAKNQNTDLQVEVTVWKSEVKVLRDKLCTVEEDLYQVASNLSHAVSEKMELKEELTKIEEKMMAAMEESRHENAALKVATDKCKALSAFNQDLQQEQVIHLDQIEDLKKNIQALKELNEFILQENQLYREQTAETEVLLKSHLQALRERNLDCEELKETISELRTSQDALQEELLKEKENSQAVLLQIDQKICSSSLEIQNQQEKLQKLTDSLQVLLKRQKHHSPVRMGTPQHYAMTPRPSANTFLGSILEAISGLPPEETDETDTTLPESNEQSTDGLSSGNSAFTRVLPAAVTREENTVVIPETPQKKLEDSIGYLDSTVSTLLTTVIQVQEEKRKQEDELHQTIANLQTEECKLLSEISSLREEVENLQGKLKGVNEVLKVKAEVEKQLLKRCKDYEEAQQLYYNQTVETMSLQREMTQLKHFLNLAEAESKVLHEELSKGQEQRCHENLWIEEKIFLNREVKKLTDRLMEAEESKKNILARALRHREIYEKNYQKSQNELKILDDILEKVRKLVSSVPDAVLQSCQQLIELKHHID</sequence>
<dbReference type="GO" id="GO:0051301">
    <property type="term" value="P:cell division"/>
    <property type="evidence" value="ECO:0007669"/>
    <property type="project" value="InterPro"/>
</dbReference>
<keyword evidence="1" id="KW-0175">Coiled coil</keyword>
<evidence type="ECO:0000256" key="1">
    <source>
        <dbReference type="SAM" id="Coils"/>
    </source>
</evidence>
<gene>
    <name evidence="3" type="primary">spag5</name>
</gene>
<evidence type="ECO:0008006" key="5">
    <source>
        <dbReference type="Google" id="ProtNLM"/>
    </source>
</evidence>
<feature type="region of interest" description="Disordered" evidence="2">
    <location>
        <begin position="1212"/>
        <end position="1240"/>
    </location>
</feature>
<evidence type="ECO:0000256" key="2">
    <source>
        <dbReference type="SAM" id="MobiDB-lite"/>
    </source>
</evidence>
<dbReference type="GeneTree" id="ENSGT00400000022377"/>
<dbReference type="Ensembl" id="ENSECRT00000010808.1">
    <property type="protein sequence ID" value="ENSECRP00000010631.1"/>
    <property type="gene ID" value="ENSECRG00000007075.1"/>
</dbReference>
<feature type="coiled-coil region" evidence="1">
    <location>
        <begin position="934"/>
        <end position="1175"/>
    </location>
</feature>
<feature type="coiled-coil region" evidence="1">
    <location>
        <begin position="1414"/>
        <end position="1473"/>
    </location>
</feature>
<dbReference type="CTD" id="10615"/>
<feature type="compositionally biased region" description="Polar residues" evidence="2">
    <location>
        <begin position="1227"/>
        <end position="1240"/>
    </location>
</feature>
<keyword evidence="4" id="KW-1185">Reference proteome</keyword>
<dbReference type="OrthoDB" id="5972338at2759"/>
<feature type="region of interest" description="Disordered" evidence="2">
    <location>
        <begin position="1"/>
        <end position="24"/>
    </location>
</feature>
<dbReference type="RefSeq" id="XP_051786801.1">
    <property type="nucleotide sequence ID" value="XM_051930841.1"/>
</dbReference>
<feature type="compositionally biased region" description="Polar residues" evidence="2">
    <location>
        <begin position="11"/>
        <end position="24"/>
    </location>
</feature>
<dbReference type="GO" id="GO:0051988">
    <property type="term" value="P:regulation of attachment of spindle microtubules to kinetochore"/>
    <property type="evidence" value="ECO:0007669"/>
    <property type="project" value="InterPro"/>
</dbReference>
<evidence type="ECO:0000313" key="4">
    <source>
        <dbReference type="Proteomes" id="UP000694620"/>
    </source>
</evidence>
<reference evidence="3" key="1">
    <citation type="submission" date="2021-06" db="EMBL/GenBank/DDBJ databases">
        <authorList>
            <consortium name="Wellcome Sanger Institute Data Sharing"/>
        </authorList>
    </citation>
    <scope>NUCLEOTIDE SEQUENCE [LARGE SCALE GENOMIC DNA]</scope>
</reference>
<reference evidence="3" key="3">
    <citation type="submission" date="2025-09" db="UniProtKB">
        <authorList>
            <consortium name="Ensembl"/>
        </authorList>
    </citation>
    <scope>IDENTIFICATION</scope>
</reference>
<dbReference type="GeneID" id="114655540"/>
<dbReference type="PANTHER" id="PTHR15347">
    <property type="entry name" value="SPERM-ASSOCIATED ANTIGEN 5"/>
    <property type="match status" value="1"/>
</dbReference>
<accession>A0A8C4S321</accession>
<dbReference type="InterPro" id="IPR028728">
    <property type="entry name" value="Astrin"/>
</dbReference>
<organism evidence="3 4">
    <name type="scientific">Erpetoichthys calabaricus</name>
    <name type="common">Rope fish</name>
    <name type="synonym">Calamoichthys calabaricus</name>
    <dbReference type="NCBI Taxonomy" id="27687"/>
    <lineage>
        <taxon>Eukaryota</taxon>
        <taxon>Metazoa</taxon>
        <taxon>Chordata</taxon>
        <taxon>Craniata</taxon>
        <taxon>Vertebrata</taxon>
        <taxon>Euteleostomi</taxon>
        <taxon>Actinopterygii</taxon>
        <taxon>Polypteriformes</taxon>
        <taxon>Polypteridae</taxon>
        <taxon>Erpetoichthys</taxon>
    </lineage>
</organism>
<feature type="coiled-coil region" evidence="1">
    <location>
        <begin position="1285"/>
        <end position="1337"/>
    </location>
</feature>
<dbReference type="PANTHER" id="PTHR15347:SF1">
    <property type="entry name" value="SPERM-ASSOCIATED ANTIGEN 5"/>
    <property type="match status" value="1"/>
</dbReference>
<reference evidence="3" key="2">
    <citation type="submission" date="2025-08" db="UniProtKB">
        <authorList>
            <consortium name="Ensembl"/>
        </authorList>
    </citation>
    <scope>IDENTIFICATION</scope>
</reference>
<evidence type="ECO:0000313" key="3">
    <source>
        <dbReference type="Ensembl" id="ENSECRP00000010631.1"/>
    </source>
</evidence>
<name>A0A8C4S321_ERPCA</name>
<dbReference type="Proteomes" id="UP000694620">
    <property type="component" value="Chromosome 8"/>
</dbReference>
<protein>
    <recommendedName>
        <fullName evidence="5">Sperm-associated antigen 5</fullName>
    </recommendedName>
</protein>